<keyword evidence="2" id="KW-0812">Transmembrane</keyword>
<feature type="region of interest" description="Disordered" evidence="1">
    <location>
        <begin position="45"/>
        <end position="79"/>
    </location>
</feature>
<evidence type="ECO:0000313" key="3">
    <source>
        <dbReference type="EMBL" id="KIK10432.1"/>
    </source>
</evidence>
<evidence type="ECO:0000256" key="1">
    <source>
        <dbReference type="SAM" id="MobiDB-lite"/>
    </source>
</evidence>
<dbReference type="EMBL" id="KN834698">
    <property type="protein sequence ID" value="KIK10432.1"/>
    <property type="molecule type" value="Genomic_DNA"/>
</dbReference>
<name>A0A0C9YJB0_9AGAM</name>
<proteinExistence type="predicted"/>
<keyword evidence="4" id="KW-1185">Reference proteome</keyword>
<feature type="non-terminal residue" evidence="3">
    <location>
        <position position="145"/>
    </location>
</feature>
<dbReference type="Proteomes" id="UP000054018">
    <property type="component" value="Unassembled WGS sequence"/>
</dbReference>
<sequence>MSWSNNPYPNQGDSYDRNLSIDAPRPPARLWPGYDVSLLEGGQPQHSQYIQGLSGPVTSTPPTAPPHPVHQGPQVLAGAENGSKGQFVESDGAYASKPRTGFWRSRKGIITIVVIILIAIGAVVGGAVGGTTSKSPSRTSYSTPS</sequence>
<protein>
    <submittedName>
        <fullName evidence="3">Uncharacterized protein</fullName>
    </submittedName>
</protein>
<evidence type="ECO:0000256" key="2">
    <source>
        <dbReference type="SAM" id="Phobius"/>
    </source>
</evidence>
<evidence type="ECO:0000313" key="4">
    <source>
        <dbReference type="Proteomes" id="UP000054018"/>
    </source>
</evidence>
<feature type="compositionally biased region" description="Polar residues" evidence="1">
    <location>
        <begin position="1"/>
        <end position="13"/>
    </location>
</feature>
<dbReference type="AlphaFoldDB" id="A0A0C9YJB0"/>
<feature type="transmembrane region" description="Helical" evidence="2">
    <location>
        <begin position="109"/>
        <end position="128"/>
    </location>
</feature>
<keyword evidence="2" id="KW-0472">Membrane</keyword>
<feature type="region of interest" description="Disordered" evidence="1">
    <location>
        <begin position="1"/>
        <end position="22"/>
    </location>
</feature>
<feature type="compositionally biased region" description="Polar residues" evidence="1">
    <location>
        <begin position="45"/>
        <end position="61"/>
    </location>
</feature>
<dbReference type="HOGENOM" id="CLU_115940_1_0_1"/>
<accession>A0A0C9YJB0</accession>
<gene>
    <name evidence="3" type="ORF">PISMIDRAFT_153783</name>
</gene>
<organism evidence="3 4">
    <name type="scientific">Pisolithus microcarpus 441</name>
    <dbReference type="NCBI Taxonomy" id="765257"/>
    <lineage>
        <taxon>Eukaryota</taxon>
        <taxon>Fungi</taxon>
        <taxon>Dikarya</taxon>
        <taxon>Basidiomycota</taxon>
        <taxon>Agaricomycotina</taxon>
        <taxon>Agaricomycetes</taxon>
        <taxon>Agaricomycetidae</taxon>
        <taxon>Boletales</taxon>
        <taxon>Sclerodermatineae</taxon>
        <taxon>Pisolithaceae</taxon>
        <taxon>Pisolithus</taxon>
    </lineage>
</organism>
<reference evidence="4" key="2">
    <citation type="submission" date="2015-01" db="EMBL/GenBank/DDBJ databases">
        <title>Evolutionary Origins and Diversification of the Mycorrhizal Mutualists.</title>
        <authorList>
            <consortium name="DOE Joint Genome Institute"/>
            <consortium name="Mycorrhizal Genomics Consortium"/>
            <person name="Kohler A."/>
            <person name="Kuo A."/>
            <person name="Nagy L.G."/>
            <person name="Floudas D."/>
            <person name="Copeland A."/>
            <person name="Barry K.W."/>
            <person name="Cichocki N."/>
            <person name="Veneault-Fourrey C."/>
            <person name="LaButti K."/>
            <person name="Lindquist E.A."/>
            <person name="Lipzen A."/>
            <person name="Lundell T."/>
            <person name="Morin E."/>
            <person name="Murat C."/>
            <person name="Riley R."/>
            <person name="Ohm R."/>
            <person name="Sun H."/>
            <person name="Tunlid A."/>
            <person name="Henrissat B."/>
            <person name="Grigoriev I.V."/>
            <person name="Hibbett D.S."/>
            <person name="Martin F."/>
        </authorList>
    </citation>
    <scope>NUCLEOTIDE SEQUENCE [LARGE SCALE GENOMIC DNA]</scope>
    <source>
        <strain evidence="4">441</strain>
    </source>
</reference>
<dbReference type="OrthoDB" id="2692619at2759"/>
<keyword evidence="2" id="KW-1133">Transmembrane helix</keyword>
<reference evidence="3 4" key="1">
    <citation type="submission" date="2014-04" db="EMBL/GenBank/DDBJ databases">
        <authorList>
            <consortium name="DOE Joint Genome Institute"/>
            <person name="Kuo A."/>
            <person name="Kohler A."/>
            <person name="Costa M.D."/>
            <person name="Nagy L.G."/>
            <person name="Floudas D."/>
            <person name="Copeland A."/>
            <person name="Barry K.W."/>
            <person name="Cichocki N."/>
            <person name="Veneault-Fourrey C."/>
            <person name="LaButti K."/>
            <person name="Lindquist E.A."/>
            <person name="Lipzen A."/>
            <person name="Lundell T."/>
            <person name="Morin E."/>
            <person name="Murat C."/>
            <person name="Sun H."/>
            <person name="Tunlid A."/>
            <person name="Henrissat B."/>
            <person name="Grigoriev I.V."/>
            <person name="Hibbett D.S."/>
            <person name="Martin F."/>
            <person name="Nordberg H.P."/>
            <person name="Cantor M.N."/>
            <person name="Hua S.X."/>
        </authorList>
    </citation>
    <scope>NUCLEOTIDE SEQUENCE [LARGE SCALE GENOMIC DNA]</scope>
    <source>
        <strain evidence="3 4">441</strain>
    </source>
</reference>